<dbReference type="CDD" id="cd10550">
    <property type="entry name" value="DMSOR_beta_like"/>
    <property type="match status" value="1"/>
</dbReference>
<evidence type="ECO:0000313" key="9">
    <source>
        <dbReference type="Proteomes" id="UP000293296"/>
    </source>
</evidence>
<dbReference type="OrthoDB" id="9789030at2"/>
<proteinExistence type="predicted"/>
<evidence type="ECO:0000256" key="4">
    <source>
        <dbReference type="ARBA" id="ARBA00022737"/>
    </source>
</evidence>
<keyword evidence="9" id="KW-1185">Reference proteome</keyword>
<dbReference type="AlphaFoldDB" id="A0A4P6HKG1"/>
<dbReference type="InterPro" id="IPR050294">
    <property type="entry name" value="RnfB_subfamily"/>
</dbReference>
<feature type="domain" description="4Fe-4S ferredoxin-type" evidence="7">
    <location>
        <begin position="64"/>
        <end position="94"/>
    </location>
</feature>
<dbReference type="Proteomes" id="UP000293296">
    <property type="component" value="Chromosome"/>
</dbReference>
<dbReference type="PANTHER" id="PTHR42859:SF17">
    <property type="entry name" value="ELECTRON TRANSPORT PROTEIN HYDN-RELATED"/>
    <property type="match status" value="1"/>
</dbReference>
<keyword evidence="4" id="KW-0677">Repeat</keyword>
<evidence type="ECO:0000256" key="1">
    <source>
        <dbReference type="ARBA" id="ARBA00004418"/>
    </source>
</evidence>
<evidence type="ECO:0000256" key="6">
    <source>
        <dbReference type="ARBA" id="ARBA00023014"/>
    </source>
</evidence>
<dbReference type="PROSITE" id="PS00198">
    <property type="entry name" value="4FE4S_FER_1"/>
    <property type="match status" value="1"/>
</dbReference>
<organism evidence="8 9">
    <name type="scientific">Solidesulfovibrio carbinolicus</name>
    <dbReference type="NCBI Taxonomy" id="296842"/>
    <lineage>
        <taxon>Bacteria</taxon>
        <taxon>Pseudomonadati</taxon>
        <taxon>Thermodesulfobacteriota</taxon>
        <taxon>Desulfovibrionia</taxon>
        <taxon>Desulfovibrionales</taxon>
        <taxon>Desulfovibrionaceae</taxon>
        <taxon>Solidesulfovibrio</taxon>
    </lineage>
</organism>
<evidence type="ECO:0000256" key="3">
    <source>
        <dbReference type="ARBA" id="ARBA00022723"/>
    </source>
</evidence>
<dbReference type="Gene3D" id="3.30.70.20">
    <property type="match status" value="2"/>
</dbReference>
<reference evidence="8 9" key="1">
    <citation type="submission" date="2018-02" db="EMBL/GenBank/DDBJ databases">
        <title>Genome sequence of Desulfovibrio carbinolicus DSM 3852.</title>
        <authorList>
            <person name="Wilbanks E."/>
            <person name="Skennerton C.T."/>
            <person name="Orphan V.J."/>
        </authorList>
    </citation>
    <scope>NUCLEOTIDE SEQUENCE [LARGE SCALE GENOMIC DNA]</scope>
    <source>
        <strain evidence="8 9">DSM 3852</strain>
    </source>
</reference>
<dbReference type="InterPro" id="IPR017896">
    <property type="entry name" value="4Fe4S_Fe-S-bd"/>
</dbReference>
<keyword evidence="5" id="KW-0408">Iron</keyword>
<evidence type="ECO:0000259" key="7">
    <source>
        <dbReference type="PROSITE" id="PS51379"/>
    </source>
</evidence>
<dbReference type="GO" id="GO:0042597">
    <property type="term" value="C:periplasmic space"/>
    <property type="evidence" value="ECO:0007669"/>
    <property type="project" value="UniProtKB-SubCell"/>
</dbReference>
<dbReference type="KEGG" id="dcb:C3Y92_06940"/>
<dbReference type="InterPro" id="IPR017900">
    <property type="entry name" value="4Fe4S_Fe_S_CS"/>
</dbReference>
<feature type="domain" description="4Fe-4S ferredoxin-type" evidence="7">
    <location>
        <begin position="156"/>
        <end position="185"/>
    </location>
</feature>
<keyword evidence="6" id="KW-0411">Iron-sulfur</keyword>
<dbReference type="RefSeq" id="WP_129351105.1">
    <property type="nucleotide sequence ID" value="NZ_CP026538.1"/>
</dbReference>
<protein>
    <submittedName>
        <fullName evidence="8">4Fe-4S ferredoxin</fullName>
    </submittedName>
</protein>
<dbReference type="EMBL" id="CP026538">
    <property type="protein sequence ID" value="QAZ66984.1"/>
    <property type="molecule type" value="Genomic_DNA"/>
</dbReference>
<evidence type="ECO:0000256" key="5">
    <source>
        <dbReference type="ARBA" id="ARBA00023004"/>
    </source>
</evidence>
<name>A0A4P6HKG1_9BACT</name>
<evidence type="ECO:0000313" key="8">
    <source>
        <dbReference type="EMBL" id="QAZ66984.1"/>
    </source>
</evidence>
<dbReference type="SUPFAM" id="SSF54862">
    <property type="entry name" value="4Fe-4S ferredoxins"/>
    <property type="match status" value="1"/>
</dbReference>
<dbReference type="GO" id="GO:0051539">
    <property type="term" value="F:4 iron, 4 sulfur cluster binding"/>
    <property type="evidence" value="ECO:0007669"/>
    <property type="project" value="UniProtKB-KW"/>
</dbReference>
<feature type="domain" description="4Fe-4S ferredoxin-type" evidence="7">
    <location>
        <begin position="189"/>
        <end position="215"/>
    </location>
</feature>
<sequence length="253" mass="26423">MDNKRGISSEWIGQAAKATGWEAELTRRGFLKLSACALTSLAFLGLGEAYGENAPLVILDSAQGVILADPTRCVACGRCELACTEYNDGRAQPSLARIKIARAVNFGPTGPTGGQAMHGDWGDGLVIQGVCRQCPHPVPCATACPQNAIIADTKTGARVVDAARCVGCRLCQQACPWGMLSFDEEAGVAAKCTLCHGKPKCVEACPAAALRYVPWRDLTRDGSPTRPALSVVSPETAKACLDCHVPAGAKAGK</sequence>
<dbReference type="Pfam" id="PF13247">
    <property type="entry name" value="Fer4_11"/>
    <property type="match status" value="1"/>
</dbReference>
<comment type="subcellular location">
    <subcellularLocation>
        <location evidence="1">Periplasm</location>
    </subcellularLocation>
</comment>
<dbReference type="PANTHER" id="PTHR42859">
    <property type="entry name" value="OXIDOREDUCTASE"/>
    <property type="match status" value="1"/>
</dbReference>
<evidence type="ECO:0000256" key="2">
    <source>
        <dbReference type="ARBA" id="ARBA00022485"/>
    </source>
</evidence>
<keyword evidence="2" id="KW-0004">4Fe-4S</keyword>
<dbReference type="InterPro" id="IPR019546">
    <property type="entry name" value="TAT_signal_bac_arc"/>
</dbReference>
<gene>
    <name evidence="8" type="ORF">C3Y92_06940</name>
</gene>
<dbReference type="NCBIfam" id="TIGR01409">
    <property type="entry name" value="TAT_signal_seq"/>
    <property type="match status" value="1"/>
</dbReference>
<dbReference type="PROSITE" id="PS51379">
    <property type="entry name" value="4FE4S_FER_2"/>
    <property type="match status" value="3"/>
</dbReference>
<accession>A0A4P6HKG1</accession>
<keyword evidence="3" id="KW-0479">Metal-binding</keyword>
<dbReference type="GO" id="GO:0046872">
    <property type="term" value="F:metal ion binding"/>
    <property type="evidence" value="ECO:0007669"/>
    <property type="project" value="UniProtKB-KW"/>
</dbReference>